<evidence type="ECO:0000313" key="2">
    <source>
        <dbReference type="EMBL" id="CAG9131440.1"/>
    </source>
</evidence>
<dbReference type="AlphaFoldDB" id="A0A8S4FS21"/>
<dbReference type="EMBL" id="CAJHNJ030000045">
    <property type="protein sequence ID" value="CAG9131440.1"/>
    <property type="molecule type" value="Genomic_DNA"/>
</dbReference>
<protein>
    <submittedName>
        <fullName evidence="2">(diamondback moth) hypothetical protein</fullName>
    </submittedName>
</protein>
<comment type="caution">
    <text evidence="2">The sequence shown here is derived from an EMBL/GenBank/DDBJ whole genome shotgun (WGS) entry which is preliminary data.</text>
</comment>
<dbReference type="InterPro" id="IPR036397">
    <property type="entry name" value="RNaseH_sf"/>
</dbReference>
<dbReference type="Gene3D" id="3.30.420.10">
    <property type="entry name" value="Ribonuclease H-like superfamily/Ribonuclease H"/>
    <property type="match status" value="1"/>
</dbReference>
<evidence type="ECO:0000256" key="1">
    <source>
        <dbReference type="SAM" id="MobiDB-lite"/>
    </source>
</evidence>
<dbReference type="Proteomes" id="UP000653454">
    <property type="component" value="Unassembled WGS sequence"/>
</dbReference>
<feature type="region of interest" description="Disordered" evidence="1">
    <location>
        <begin position="421"/>
        <end position="450"/>
    </location>
</feature>
<keyword evidence="3" id="KW-1185">Reference proteome</keyword>
<dbReference type="PANTHER" id="PTHR33939">
    <property type="entry name" value="PROTEIN CBG22215"/>
    <property type="match status" value="1"/>
</dbReference>
<proteinExistence type="predicted"/>
<organism evidence="2 3">
    <name type="scientific">Plutella xylostella</name>
    <name type="common">Diamondback moth</name>
    <name type="synonym">Plutella maculipennis</name>
    <dbReference type="NCBI Taxonomy" id="51655"/>
    <lineage>
        <taxon>Eukaryota</taxon>
        <taxon>Metazoa</taxon>
        <taxon>Ecdysozoa</taxon>
        <taxon>Arthropoda</taxon>
        <taxon>Hexapoda</taxon>
        <taxon>Insecta</taxon>
        <taxon>Pterygota</taxon>
        <taxon>Neoptera</taxon>
        <taxon>Endopterygota</taxon>
        <taxon>Lepidoptera</taxon>
        <taxon>Glossata</taxon>
        <taxon>Ditrysia</taxon>
        <taxon>Yponomeutoidea</taxon>
        <taxon>Plutellidae</taxon>
        <taxon>Plutella</taxon>
    </lineage>
</organism>
<dbReference type="PANTHER" id="PTHR33939:SF1">
    <property type="entry name" value="DUF4371 DOMAIN-CONTAINING PROTEIN"/>
    <property type="match status" value="1"/>
</dbReference>
<evidence type="ECO:0000313" key="3">
    <source>
        <dbReference type="Proteomes" id="UP000653454"/>
    </source>
</evidence>
<reference evidence="2" key="1">
    <citation type="submission" date="2020-11" db="EMBL/GenBank/DDBJ databases">
        <authorList>
            <person name="Whiteford S."/>
        </authorList>
    </citation>
    <scope>NUCLEOTIDE SEQUENCE</scope>
</reference>
<sequence length="450" mass="52173">MAPASKLGRGKPLKSQTKEVLNKIHRYFESEIERDPNSTVTAAQLVVHSTGISMNALKRVLAEYKTRTTVKKEYNKTRRRCKKNFISDDFDAQSIRRIIHNFYTKEEEFPIMKDLYLILKADMDYQGSLCTLRRHVAKLGFRWVETEDNNSILIEKQDFRYVRIQYLTKVEAYRSQGRNIVYTGDTTIESSRMSSKPKPDGTSTVLKQPAKSKLVTLLAGDLQGILKNTLYIFDSSKRDVKEEDNKNENYFNHEKWFRYHLLPSLKPNSIVIVDGGLTWHNRLVNPTPHSNSRKKDMMDWLTSRSVPHSSNMYKAQLYQLILLHKDKFSDYKIDALLREHGHTVLRLPPHHPDLNPIKTVLSSVKEYIGTDISLKLESVLKIAKEKLSSIESEEWKQTFRLAEAEENSLKATEMIIDEISERTFKNIDEETGESEMEDDNGSEQESMDSD</sequence>
<dbReference type="GO" id="GO:0003676">
    <property type="term" value="F:nucleic acid binding"/>
    <property type="evidence" value="ECO:0007669"/>
    <property type="project" value="InterPro"/>
</dbReference>
<feature type="compositionally biased region" description="Acidic residues" evidence="1">
    <location>
        <begin position="429"/>
        <end position="450"/>
    </location>
</feature>
<gene>
    <name evidence="2" type="ORF">PLXY2_LOCUS10365</name>
</gene>
<name>A0A8S4FS21_PLUXY</name>
<accession>A0A8S4FS21</accession>